<dbReference type="STRING" id="1246995.AFR_36225"/>
<evidence type="ECO:0000256" key="2">
    <source>
        <dbReference type="SAM" id="Phobius"/>
    </source>
</evidence>
<reference evidence="3 4" key="1">
    <citation type="journal article" date="2014" name="J. Biotechnol.">
        <title>Complete genome sequence of the actinobacterium Actinoplanes friuliensis HAG 010964, producer of the lipopeptide antibiotic friulimycin.</title>
        <authorList>
            <person name="Ruckert C."/>
            <person name="Szczepanowski R."/>
            <person name="Albersmeier A."/>
            <person name="Goesmann A."/>
            <person name="Fischer N."/>
            <person name="Steinkamper A."/>
            <person name="Puhler A."/>
            <person name="Biener R."/>
            <person name="Schwartz D."/>
            <person name="Kalinowski J."/>
        </authorList>
    </citation>
    <scope>NUCLEOTIDE SEQUENCE [LARGE SCALE GENOMIC DNA]</scope>
    <source>
        <strain evidence="3 4">DSM 7358</strain>
    </source>
</reference>
<organism evidence="3 4">
    <name type="scientific">Actinoplanes friuliensis DSM 7358</name>
    <dbReference type="NCBI Taxonomy" id="1246995"/>
    <lineage>
        <taxon>Bacteria</taxon>
        <taxon>Bacillati</taxon>
        <taxon>Actinomycetota</taxon>
        <taxon>Actinomycetes</taxon>
        <taxon>Micromonosporales</taxon>
        <taxon>Micromonosporaceae</taxon>
        <taxon>Actinoplanes</taxon>
    </lineage>
</organism>
<accession>U5WC18</accession>
<dbReference type="KEGG" id="afs:AFR_36225"/>
<dbReference type="AlphaFoldDB" id="U5WC18"/>
<evidence type="ECO:0000313" key="3">
    <source>
        <dbReference type="EMBL" id="AGZ45501.1"/>
    </source>
</evidence>
<dbReference type="Proteomes" id="UP000017746">
    <property type="component" value="Chromosome"/>
</dbReference>
<name>U5WC18_9ACTN</name>
<evidence type="ECO:0000256" key="1">
    <source>
        <dbReference type="SAM" id="MobiDB-lite"/>
    </source>
</evidence>
<feature type="compositionally biased region" description="Low complexity" evidence="1">
    <location>
        <begin position="95"/>
        <end position="120"/>
    </location>
</feature>
<feature type="region of interest" description="Disordered" evidence="1">
    <location>
        <begin position="1"/>
        <end position="125"/>
    </location>
</feature>
<keyword evidence="2" id="KW-0472">Membrane</keyword>
<feature type="transmembrane region" description="Helical" evidence="2">
    <location>
        <begin position="215"/>
        <end position="233"/>
    </location>
</feature>
<feature type="compositionally biased region" description="Low complexity" evidence="1">
    <location>
        <begin position="68"/>
        <end position="80"/>
    </location>
</feature>
<keyword evidence="2" id="KW-0812">Transmembrane</keyword>
<gene>
    <name evidence="3" type="ORF">AFR_36225</name>
</gene>
<keyword evidence="2" id="KW-1133">Transmembrane helix</keyword>
<sequence length="234" mass="24303">MEGHRRYAEEPEPSWYTGQRPSDPAAANAYDSGVYERPSGAFRLPEQRPADPYATPAGYSPPDPVTTSGSHALSSSDSGSIRMPVRGPEYPTVRPTSAAAADPPAVSTVTTTTTYGSGVTPESPPPAYNQPTSMVPMASAAPKRPVSALVFAVLTVVLLIPAVLLLVQATFVDDPASRGIVPAVLLTLGLPMTGLGLYTLAGIKTSGRDAWLRPPLVYLPIGLILLLAAGLGVA</sequence>
<feature type="transmembrane region" description="Helical" evidence="2">
    <location>
        <begin position="179"/>
        <end position="203"/>
    </location>
</feature>
<evidence type="ECO:0000313" key="4">
    <source>
        <dbReference type="Proteomes" id="UP000017746"/>
    </source>
</evidence>
<dbReference type="EMBL" id="CP006272">
    <property type="protein sequence ID" value="AGZ45501.1"/>
    <property type="molecule type" value="Genomic_DNA"/>
</dbReference>
<proteinExistence type="predicted"/>
<dbReference type="HOGENOM" id="CLU_1363792_0_0_11"/>
<dbReference type="eggNOG" id="ENOG502ZNCM">
    <property type="taxonomic scope" value="Bacteria"/>
</dbReference>
<feature type="transmembrane region" description="Helical" evidence="2">
    <location>
        <begin position="146"/>
        <end position="167"/>
    </location>
</feature>
<dbReference type="RefSeq" id="WP_023561837.1">
    <property type="nucleotide sequence ID" value="NC_022657.1"/>
</dbReference>
<keyword evidence="4" id="KW-1185">Reference proteome</keyword>
<protein>
    <submittedName>
        <fullName evidence="3">Uncharacterized protein</fullName>
    </submittedName>
</protein>
<dbReference type="PATRIC" id="fig|1246995.3.peg.7330"/>
<dbReference type="OrthoDB" id="3295924at2"/>